<evidence type="ECO:0000256" key="1">
    <source>
        <dbReference type="SAM" id="SignalP"/>
    </source>
</evidence>
<dbReference type="EMBL" id="CAJVRL010000058">
    <property type="protein sequence ID" value="CAG8954998.1"/>
    <property type="molecule type" value="Genomic_DNA"/>
</dbReference>
<proteinExistence type="predicted"/>
<gene>
    <name evidence="2" type="ORF">HYFRA_00008687</name>
</gene>
<dbReference type="Proteomes" id="UP000696280">
    <property type="component" value="Unassembled WGS sequence"/>
</dbReference>
<feature type="chain" id="PRO_5040274537" evidence="1">
    <location>
        <begin position="20"/>
        <end position="250"/>
    </location>
</feature>
<keyword evidence="3" id="KW-1185">Reference proteome</keyword>
<reference evidence="2" key="1">
    <citation type="submission" date="2021-07" db="EMBL/GenBank/DDBJ databases">
        <authorList>
            <person name="Durling M."/>
        </authorList>
    </citation>
    <scope>NUCLEOTIDE SEQUENCE</scope>
</reference>
<feature type="signal peptide" evidence="1">
    <location>
        <begin position="1"/>
        <end position="19"/>
    </location>
</feature>
<keyword evidence="1" id="KW-0732">Signal</keyword>
<name>A0A9N9PTX4_9HELO</name>
<dbReference type="AlphaFoldDB" id="A0A9N9PTX4"/>
<organism evidence="2 3">
    <name type="scientific">Hymenoscyphus fraxineus</name>
    <dbReference type="NCBI Taxonomy" id="746836"/>
    <lineage>
        <taxon>Eukaryota</taxon>
        <taxon>Fungi</taxon>
        <taxon>Dikarya</taxon>
        <taxon>Ascomycota</taxon>
        <taxon>Pezizomycotina</taxon>
        <taxon>Leotiomycetes</taxon>
        <taxon>Helotiales</taxon>
        <taxon>Helotiaceae</taxon>
        <taxon>Hymenoscyphus</taxon>
    </lineage>
</organism>
<evidence type="ECO:0000313" key="3">
    <source>
        <dbReference type="Proteomes" id="UP000696280"/>
    </source>
</evidence>
<accession>A0A9N9PTX4</accession>
<sequence length="250" mass="27601">MQLAHLTHLTLTLSAGALAKGLENGRFSPTASTTTIAKILEESGLGLTDEAYGFVISALRDVKKKPGVHRIFPRPILENVLWWAYSLSDPTHRRAALSDIGDFYGDRIAGESARHRDSMGSRESGKSSKAIAGLVPMLDPTEDPYLDEREVVLSPVWTGMQIAKAKGYTKEECIRLEAPEVQRFEDIPFSENSTGHWIELCNPTMLGYLLNHPNPKFCLNSPVNAGRTLLSWAAESDSTLAQFYCELVSH</sequence>
<protein>
    <submittedName>
        <fullName evidence="2">Uncharacterized protein</fullName>
    </submittedName>
</protein>
<evidence type="ECO:0000313" key="2">
    <source>
        <dbReference type="EMBL" id="CAG8954998.1"/>
    </source>
</evidence>
<comment type="caution">
    <text evidence="2">The sequence shown here is derived from an EMBL/GenBank/DDBJ whole genome shotgun (WGS) entry which is preliminary data.</text>
</comment>